<feature type="domain" description="Class II aldolase/adducin N-terminal" evidence="3">
    <location>
        <begin position="7"/>
        <end position="184"/>
    </location>
</feature>
<dbReference type="GO" id="GO:0016832">
    <property type="term" value="F:aldehyde-lyase activity"/>
    <property type="evidence" value="ECO:0007669"/>
    <property type="project" value="TreeGrafter"/>
</dbReference>
<evidence type="ECO:0000313" key="5">
    <source>
        <dbReference type="Proteomes" id="UP000001068"/>
    </source>
</evidence>
<dbReference type="InterPro" id="IPR001303">
    <property type="entry name" value="Aldolase_II/adducin_N"/>
</dbReference>
<evidence type="ECO:0000256" key="1">
    <source>
        <dbReference type="ARBA" id="ARBA00022723"/>
    </source>
</evidence>
<name>E8R8V6_DESM0</name>
<evidence type="ECO:0000256" key="2">
    <source>
        <dbReference type="ARBA" id="ARBA00023239"/>
    </source>
</evidence>
<reference evidence="4 5" key="2">
    <citation type="journal article" date="2011" name="Stand. Genomic Sci.">
        <title>Complete genome sequence of Desulfurococcus mucosus type strain (O7/1).</title>
        <authorList>
            <person name="Wirth R."/>
            <person name="Chertkov O."/>
            <person name="Held B."/>
            <person name="Lapidus A."/>
            <person name="Nolan M."/>
            <person name="Lucas S."/>
            <person name="Hammon N."/>
            <person name="Deshpande S."/>
            <person name="Cheng J.F."/>
            <person name="Tapia R."/>
            <person name="Han C."/>
            <person name="Goodwin L."/>
            <person name="Pitluck S."/>
            <person name="Liolios K."/>
            <person name="Ioanna P."/>
            <person name="Ivanova N."/>
            <person name="Mavromatis K."/>
            <person name="Mikhailova N."/>
            <person name="Pati A."/>
            <person name="Chen A."/>
            <person name="Palaniappan K."/>
            <person name="Land M."/>
            <person name="Hauser L."/>
            <person name="Chang Y.J."/>
            <person name="Jeffries C.D."/>
            <person name="Bilek Y."/>
            <person name="Hader T."/>
            <person name="Rohde M."/>
            <person name="Spring S."/>
            <person name="Sikorski J."/>
            <person name="Goker M."/>
            <person name="Woyke T."/>
            <person name="Bristow J."/>
            <person name="Eisen J.A."/>
            <person name="Markowitz V."/>
            <person name="Hugenholtz P."/>
            <person name="Kyrpides N.C."/>
            <person name="Klenk H.P."/>
        </authorList>
    </citation>
    <scope>NUCLEOTIDE SEQUENCE [LARGE SCALE GENOMIC DNA]</scope>
    <source>
        <strain evidence="5">ATCC 35584 / DSM 2162 / JCM 9187 / O7/1</strain>
    </source>
</reference>
<dbReference type="GO" id="GO:0046872">
    <property type="term" value="F:metal ion binding"/>
    <property type="evidence" value="ECO:0007669"/>
    <property type="project" value="UniProtKB-KW"/>
</dbReference>
<dbReference type="GO" id="GO:0019323">
    <property type="term" value="P:pentose catabolic process"/>
    <property type="evidence" value="ECO:0007669"/>
    <property type="project" value="TreeGrafter"/>
</dbReference>
<dbReference type="UniPathway" id="UPA00071"/>
<gene>
    <name evidence="4" type="ordered locus">Desmu_0624</name>
</gene>
<protein>
    <submittedName>
        <fullName evidence="4">Class II aldolase/adducin family protein</fullName>
    </submittedName>
</protein>
<keyword evidence="1" id="KW-0479">Metal-binding</keyword>
<proteinExistence type="predicted"/>
<dbReference type="Pfam" id="PF00596">
    <property type="entry name" value="Aldolase_II"/>
    <property type="match status" value="1"/>
</dbReference>
<dbReference type="Proteomes" id="UP000001068">
    <property type="component" value="Chromosome"/>
</dbReference>
<dbReference type="eggNOG" id="arCOG04226">
    <property type="taxonomic scope" value="Archaea"/>
</dbReference>
<dbReference type="OrthoDB" id="18709at2157"/>
<sequence>MYTDLKARIVEVARYLEEHGLNHGRSGNISLRIPGVNHVLITPSGLVKSRLSSEDIVVVDVNGSIVEGHRKPSSEVNLHLAIYRARGDVNAVIHAHTVYATALAVARRPLPPVIEEAILVIGGEVKVAEFAPYGTLQLAENVVKALEGRKAALLANHGVVAVGESLEEALEVLVSLERLSQVYLLSEILTGGKTPLLPPEAVSRLLGK</sequence>
<dbReference type="InterPro" id="IPR036409">
    <property type="entry name" value="Aldolase_II/adducin_N_sf"/>
</dbReference>
<dbReference type="GeneID" id="10153318"/>
<dbReference type="HOGENOM" id="CLU_006033_3_0_2"/>
<dbReference type="SUPFAM" id="SSF53639">
    <property type="entry name" value="AraD/HMP-PK domain-like"/>
    <property type="match status" value="1"/>
</dbReference>
<dbReference type="SMART" id="SM01007">
    <property type="entry name" value="Aldolase_II"/>
    <property type="match status" value="1"/>
</dbReference>
<dbReference type="RefSeq" id="WP_013562154.1">
    <property type="nucleotide sequence ID" value="NC_014961.1"/>
</dbReference>
<accession>E8R8V6</accession>
<dbReference type="PANTHER" id="PTHR22789:SF0">
    <property type="entry name" value="3-OXO-TETRONATE 4-PHOSPHATE DECARBOXYLASE-RELATED"/>
    <property type="match status" value="1"/>
</dbReference>
<keyword evidence="2" id="KW-0456">Lyase</keyword>
<dbReference type="GO" id="GO:0005829">
    <property type="term" value="C:cytosol"/>
    <property type="evidence" value="ECO:0007669"/>
    <property type="project" value="TreeGrafter"/>
</dbReference>
<dbReference type="PANTHER" id="PTHR22789">
    <property type="entry name" value="FUCULOSE PHOSPHATE ALDOLASE"/>
    <property type="match status" value="1"/>
</dbReference>
<evidence type="ECO:0000313" key="4">
    <source>
        <dbReference type="EMBL" id="ADV64932.1"/>
    </source>
</evidence>
<keyword evidence="5" id="KW-1185">Reference proteome</keyword>
<evidence type="ECO:0000259" key="3">
    <source>
        <dbReference type="SMART" id="SM01007"/>
    </source>
</evidence>
<dbReference type="STRING" id="765177.Desmu_0624"/>
<dbReference type="KEGG" id="dmu:Desmu_0624"/>
<dbReference type="InterPro" id="IPR050197">
    <property type="entry name" value="Aldolase_class_II_sugar_metab"/>
</dbReference>
<organism evidence="4 5">
    <name type="scientific">Desulfurococcus mucosus (strain ATCC 35584 / DSM 2162 / JCM 9187 / O7/1)</name>
    <dbReference type="NCBI Taxonomy" id="765177"/>
    <lineage>
        <taxon>Archaea</taxon>
        <taxon>Thermoproteota</taxon>
        <taxon>Thermoprotei</taxon>
        <taxon>Desulfurococcales</taxon>
        <taxon>Desulfurococcaceae</taxon>
        <taxon>Desulfurococcus</taxon>
    </lineage>
</organism>
<dbReference type="Gene3D" id="3.40.225.10">
    <property type="entry name" value="Class II aldolase/adducin N-terminal domain"/>
    <property type="match status" value="1"/>
</dbReference>
<dbReference type="EMBL" id="CP002363">
    <property type="protein sequence ID" value="ADV64932.1"/>
    <property type="molecule type" value="Genomic_DNA"/>
</dbReference>
<dbReference type="AlphaFoldDB" id="E8R8V6"/>
<reference evidence="5" key="1">
    <citation type="submission" date="2010-11" db="EMBL/GenBank/DDBJ databases">
        <title>The complete genome of Desulfurococcus mucosus DSM 2162.</title>
        <authorList>
            <consortium name="US DOE Joint Genome Institute (JGI-PGF)"/>
            <person name="Lucas S."/>
            <person name="Copeland A."/>
            <person name="Lapidus A."/>
            <person name="Bruce D."/>
            <person name="Goodwin L."/>
            <person name="Pitluck S."/>
            <person name="Kyrpides N."/>
            <person name="Mavromatis K."/>
            <person name="Pagani I."/>
            <person name="Ivanova N."/>
            <person name="Ovchinnikova G."/>
            <person name="Chertkov O."/>
            <person name="Held B."/>
            <person name="Brettin T."/>
            <person name="Detter J.C."/>
            <person name="Tapia R."/>
            <person name="Han C."/>
            <person name="Land M."/>
            <person name="Hauser L."/>
            <person name="Markowitz V."/>
            <person name="Cheng J.-F."/>
            <person name="Hugenholtz P."/>
            <person name="Woyke T."/>
            <person name="Wu D."/>
            <person name="Wirth R."/>
            <person name="Bilek Y."/>
            <person name="Hader T."/>
            <person name="Klenk H.-P."/>
            <person name="Eisen J.A."/>
        </authorList>
    </citation>
    <scope>NUCLEOTIDE SEQUENCE [LARGE SCALE GENOMIC DNA]</scope>
    <source>
        <strain evidence="5">ATCC 35584 / DSM 2162 / JCM 9187 / O7/1</strain>
    </source>
</reference>